<keyword evidence="10" id="KW-1185">Reference proteome</keyword>
<feature type="compositionally biased region" description="Basic residues" evidence="6">
    <location>
        <begin position="166"/>
        <end position="190"/>
    </location>
</feature>
<evidence type="ECO:0000256" key="2">
    <source>
        <dbReference type="ARBA" id="ARBA00022525"/>
    </source>
</evidence>
<dbReference type="PANTHER" id="PTHR10105:SF2">
    <property type="entry name" value="AGAP003297-PA"/>
    <property type="match status" value="1"/>
</dbReference>
<dbReference type="Proteomes" id="UP001164746">
    <property type="component" value="Chromosome 13"/>
</dbReference>
<evidence type="ECO:0000313" key="9">
    <source>
        <dbReference type="EMBL" id="WAR23612.1"/>
    </source>
</evidence>
<protein>
    <submittedName>
        <fullName evidence="9">SELPB-like protein</fullName>
    </submittedName>
</protein>
<keyword evidence="3 7" id="KW-0732">Signal</keyword>
<dbReference type="PANTHER" id="PTHR10105">
    <property type="entry name" value="SELENOPROTEIN P"/>
    <property type="match status" value="1"/>
</dbReference>
<evidence type="ECO:0000256" key="4">
    <source>
        <dbReference type="ARBA" id="ARBA00022933"/>
    </source>
</evidence>
<gene>
    <name evidence="9" type="ORF">MAR_037281</name>
</gene>
<proteinExistence type="predicted"/>
<feature type="chain" id="PRO_5046683332" evidence="7">
    <location>
        <begin position="25"/>
        <end position="273"/>
    </location>
</feature>
<keyword evidence="2" id="KW-0964">Secreted</keyword>
<dbReference type="Pfam" id="PF04592">
    <property type="entry name" value="SelP_N"/>
    <property type="match status" value="1"/>
</dbReference>
<feature type="domain" description="Selenoprotein P N-terminal" evidence="8">
    <location>
        <begin position="42"/>
        <end position="198"/>
    </location>
</feature>
<evidence type="ECO:0000256" key="7">
    <source>
        <dbReference type="SAM" id="SignalP"/>
    </source>
</evidence>
<dbReference type="EMBL" id="CP111024">
    <property type="protein sequence ID" value="WAR23612.1"/>
    <property type="molecule type" value="Genomic_DNA"/>
</dbReference>
<dbReference type="InterPro" id="IPR037941">
    <property type="entry name" value="SeP"/>
</dbReference>
<sequence length="273" mass="31661">MDGLDRRSAGWLAVILCLAATVTSQHCRLPPRWLINGEAPMEGTHDIRFIIINSAQQHAMDNVEELVRRVSFPVYQDTARGNIWNLLGGGKDDVLFYDKCGMLTYHIRYPDSLLSKHHFQDGLWGTYYSNPCSCDPNSPRESQHNSYQSNENSQPSHQDHHEQQHHNHHHGDHQHHHHGRVGRQRRHVNHRKQEGVQNVHALKKVRAADSVPMFHEDCRHDDTLCQVLSSTRLRFRKRYKARRISRLVSRQNSHRNGKGIRLSINAKSNAMDE</sequence>
<evidence type="ECO:0000256" key="5">
    <source>
        <dbReference type="ARBA" id="ARBA00023180"/>
    </source>
</evidence>
<feature type="compositionally biased region" description="Polar residues" evidence="6">
    <location>
        <begin position="135"/>
        <end position="156"/>
    </location>
</feature>
<evidence type="ECO:0000256" key="3">
    <source>
        <dbReference type="ARBA" id="ARBA00022729"/>
    </source>
</evidence>
<evidence type="ECO:0000256" key="6">
    <source>
        <dbReference type="SAM" id="MobiDB-lite"/>
    </source>
</evidence>
<dbReference type="InterPro" id="IPR007671">
    <property type="entry name" value="Selenoprotein-P_N"/>
</dbReference>
<evidence type="ECO:0000256" key="1">
    <source>
        <dbReference type="ARBA" id="ARBA00004613"/>
    </source>
</evidence>
<evidence type="ECO:0000259" key="8">
    <source>
        <dbReference type="Pfam" id="PF04592"/>
    </source>
</evidence>
<accession>A0ABY7FPR4</accession>
<reference evidence="9" key="1">
    <citation type="submission" date="2022-11" db="EMBL/GenBank/DDBJ databases">
        <title>Centuries of genome instability and evolution in soft-shell clam transmissible cancer (bioRxiv).</title>
        <authorList>
            <person name="Hart S.F.M."/>
            <person name="Yonemitsu M.A."/>
            <person name="Giersch R.M."/>
            <person name="Beal B.F."/>
            <person name="Arriagada G."/>
            <person name="Davis B.W."/>
            <person name="Ostrander E.A."/>
            <person name="Goff S.P."/>
            <person name="Metzger M.J."/>
        </authorList>
    </citation>
    <scope>NUCLEOTIDE SEQUENCE</scope>
    <source>
        <strain evidence="9">MELC-2E11</strain>
        <tissue evidence="9">Siphon/mantle</tissue>
    </source>
</reference>
<name>A0ABY7FPR4_MYAAR</name>
<keyword evidence="4" id="KW-0712">Selenocysteine</keyword>
<feature type="region of interest" description="Disordered" evidence="6">
    <location>
        <begin position="250"/>
        <end position="273"/>
    </location>
</feature>
<feature type="signal peptide" evidence="7">
    <location>
        <begin position="1"/>
        <end position="24"/>
    </location>
</feature>
<evidence type="ECO:0000313" key="10">
    <source>
        <dbReference type="Proteomes" id="UP001164746"/>
    </source>
</evidence>
<keyword evidence="5" id="KW-0325">Glycoprotein</keyword>
<feature type="region of interest" description="Disordered" evidence="6">
    <location>
        <begin position="135"/>
        <end position="195"/>
    </location>
</feature>
<comment type="subcellular location">
    <subcellularLocation>
        <location evidence="1">Secreted</location>
    </subcellularLocation>
</comment>
<organism evidence="9 10">
    <name type="scientific">Mya arenaria</name>
    <name type="common">Soft-shell clam</name>
    <dbReference type="NCBI Taxonomy" id="6604"/>
    <lineage>
        <taxon>Eukaryota</taxon>
        <taxon>Metazoa</taxon>
        <taxon>Spiralia</taxon>
        <taxon>Lophotrochozoa</taxon>
        <taxon>Mollusca</taxon>
        <taxon>Bivalvia</taxon>
        <taxon>Autobranchia</taxon>
        <taxon>Heteroconchia</taxon>
        <taxon>Euheterodonta</taxon>
        <taxon>Imparidentia</taxon>
        <taxon>Neoheterodontei</taxon>
        <taxon>Myida</taxon>
        <taxon>Myoidea</taxon>
        <taxon>Myidae</taxon>
        <taxon>Mya</taxon>
    </lineage>
</organism>